<organism evidence="1">
    <name type="scientific">marine metagenome</name>
    <dbReference type="NCBI Taxonomy" id="408172"/>
    <lineage>
        <taxon>unclassified sequences</taxon>
        <taxon>metagenomes</taxon>
        <taxon>ecological metagenomes</taxon>
    </lineage>
</organism>
<reference evidence="1" key="1">
    <citation type="submission" date="2018-05" db="EMBL/GenBank/DDBJ databases">
        <authorList>
            <person name="Lanie J.A."/>
            <person name="Ng W.-L."/>
            <person name="Kazmierczak K.M."/>
            <person name="Andrzejewski T.M."/>
            <person name="Davidsen T.M."/>
            <person name="Wayne K.J."/>
            <person name="Tettelin H."/>
            <person name="Glass J.I."/>
            <person name="Rusch D."/>
            <person name="Podicherti R."/>
            <person name="Tsui H.-C.T."/>
            <person name="Winkler M.E."/>
        </authorList>
    </citation>
    <scope>NUCLEOTIDE SEQUENCE</scope>
</reference>
<name>A0A382GE19_9ZZZZ</name>
<proteinExistence type="predicted"/>
<feature type="non-terminal residue" evidence="1">
    <location>
        <position position="28"/>
    </location>
</feature>
<dbReference type="EMBL" id="UINC01054904">
    <property type="protein sequence ID" value="SVB73169.1"/>
    <property type="molecule type" value="Genomic_DNA"/>
</dbReference>
<accession>A0A382GE19</accession>
<evidence type="ECO:0000313" key="1">
    <source>
        <dbReference type="EMBL" id="SVB73169.1"/>
    </source>
</evidence>
<gene>
    <name evidence="1" type="ORF">METZ01_LOCUS226023</name>
</gene>
<sequence>MDISEAMLLQAVPRCKMDDGLNGKHLPQ</sequence>
<dbReference type="AlphaFoldDB" id="A0A382GE19"/>
<protein>
    <submittedName>
        <fullName evidence="1">Uncharacterized protein</fullName>
    </submittedName>
</protein>